<dbReference type="EMBL" id="CP060634">
    <property type="protein sequence ID" value="QNM06570.1"/>
    <property type="molecule type" value="Genomic_DNA"/>
</dbReference>
<reference evidence="1 2" key="1">
    <citation type="submission" date="2020-08" db="EMBL/GenBank/DDBJ databases">
        <authorList>
            <person name="Liu C."/>
            <person name="Sun Q."/>
        </authorList>
    </citation>
    <scope>NUCLEOTIDE SEQUENCE [LARGE SCALE GENOMIC DNA]</scope>
    <source>
        <strain evidence="1 2">NSJ-38</strain>
    </source>
</reference>
<organism evidence="1 2">
    <name type="scientific">Qiania dongpingensis</name>
    <dbReference type="NCBI Taxonomy" id="2763669"/>
    <lineage>
        <taxon>Bacteria</taxon>
        <taxon>Bacillati</taxon>
        <taxon>Bacillota</taxon>
        <taxon>Clostridia</taxon>
        <taxon>Lachnospirales</taxon>
        <taxon>Lachnospiraceae</taxon>
        <taxon>Qiania</taxon>
    </lineage>
</organism>
<dbReference type="KEGG" id="qdo:H9Q78_05410"/>
<evidence type="ECO:0000313" key="2">
    <source>
        <dbReference type="Proteomes" id="UP000515823"/>
    </source>
</evidence>
<gene>
    <name evidence="1" type="ORF">H9Q78_05410</name>
</gene>
<proteinExistence type="predicted"/>
<sequence>MMEKEVYQMVKEAGYPVAYDHFEEGQSPDPPFIVYRYPETHDFAADGVVYHRINKLDIELYTDKKDLEAEKKVETVLKQHGIFYEKTESYLASEKMYEVLYEMEV</sequence>
<accession>A0A7G9G6Y8</accession>
<keyword evidence="2" id="KW-1185">Reference proteome</keyword>
<evidence type="ECO:0000313" key="1">
    <source>
        <dbReference type="EMBL" id="QNM06570.1"/>
    </source>
</evidence>
<protein>
    <submittedName>
        <fullName evidence="1">Uncharacterized protein</fullName>
    </submittedName>
</protein>
<name>A0A7G9G6Y8_9FIRM</name>
<dbReference type="Proteomes" id="UP000515823">
    <property type="component" value="Chromosome"/>
</dbReference>
<dbReference type="AlphaFoldDB" id="A0A7G9G6Y8"/>
<dbReference type="RefSeq" id="WP_249304110.1">
    <property type="nucleotide sequence ID" value="NZ_CP060634.1"/>
</dbReference>